<dbReference type="EMBL" id="CP036287">
    <property type="protein sequence ID" value="QDU69168.1"/>
    <property type="molecule type" value="Genomic_DNA"/>
</dbReference>
<dbReference type="Proteomes" id="UP000316921">
    <property type="component" value="Chromosome"/>
</dbReference>
<gene>
    <name evidence="4" type="primary">tcrX</name>
    <name evidence="4" type="ORF">Pla133_42850</name>
</gene>
<accession>A0A518BQD4</accession>
<dbReference type="InterPro" id="IPR050595">
    <property type="entry name" value="Bact_response_regulator"/>
</dbReference>
<dbReference type="AlphaFoldDB" id="A0A518BQD4"/>
<evidence type="ECO:0000313" key="4">
    <source>
        <dbReference type="EMBL" id="QDU69168.1"/>
    </source>
</evidence>
<dbReference type="PROSITE" id="PS50110">
    <property type="entry name" value="RESPONSE_REGULATORY"/>
    <property type="match status" value="1"/>
</dbReference>
<evidence type="ECO:0000313" key="5">
    <source>
        <dbReference type="Proteomes" id="UP000316921"/>
    </source>
</evidence>
<keyword evidence="5" id="KW-1185">Reference proteome</keyword>
<feature type="modified residue" description="4-aspartylphosphate" evidence="2">
    <location>
        <position position="80"/>
    </location>
</feature>
<feature type="domain" description="Response regulatory" evidence="3">
    <location>
        <begin position="29"/>
        <end position="142"/>
    </location>
</feature>
<evidence type="ECO:0000256" key="1">
    <source>
        <dbReference type="ARBA" id="ARBA00022553"/>
    </source>
</evidence>
<protein>
    <submittedName>
        <fullName evidence="4">Putative transcriptional regulatory protein TcrX</fullName>
    </submittedName>
</protein>
<dbReference type="PANTHER" id="PTHR44591:SF3">
    <property type="entry name" value="RESPONSE REGULATORY DOMAIN-CONTAINING PROTEIN"/>
    <property type="match status" value="1"/>
</dbReference>
<dbReference type="InterPro" id="IPR001789">
    <property type="entry name" value="Sig_transdc_resp-reg_receiver"/>
</dbReference>
<sequence length="147" mass="15478">MLCSSGKEAPSASLEEIAMNAESDGGLGLIFVVDDEPMICELAVMALGRKGYQVEVASSVPEALERFKLLSSRLAAVIVDKNLPGSNGIDLIDTFRLTVPDLPALLISGELMTGDGSFTGPTAVVGKPFRLEELSATLAEVIARRGR</sequence>
<proteinExistence type="predicted"/>
<evidence type="ECO:0000259" key="3">
    <source>
        <dbReference type="PROSITE" id="PS50110"/>
    </source>
</evidence>
<keyword evidence="1 2" id="KW-0597">Phosphoprotein</keyword>
<dbReference type="SUPFAM" id="SSF52172">
    <property type="entry name" value="CheY-like"/>
    <property type="match status" value="1"/>
</dbReference>
<dbReference type="PANTHER" id="PTHR44591">
    <property type="entry name" value="STRESS RESPONSE REGULATOR PROTEIN 1"/>
    <property type="match status" value="1"/>
</dbReference>
<evidence type="ECO:0000256" key="2">
    <source>
        <dbReference type="PROSITE-ProRule" id="PRU00169"/>
    </source>
</evidence>
<dbReference type="Gene3D" id="3.40.50.2300">
    <property type="match status" value="1"/>
</dbReference>
<dbReference type="KEGG" id="pbap:Pla133_42850"/>
<dbReference type="SMART" id="SM00448">
    <property type="entry name" value="REC"/>
    <property type="match status" value="1"/>
</dbReference>
<reference evidence="4 5" key="1">
    <citation type="submission" date="2019-02" db="EMBL/GenBank/DDBJ databases">
        <title>Deep-cultivation of Planctomycetes and their phenomic and genomic characterization uncovers novel biology.</title>
        <authorList>
            <person name="Wiegand S."/>
            <person name="Jogler M."/>
            <person name="Boedeker C."/>
            <person name="Pinto D."/>
            <person name="Vollmers J."/>
            <person name="Rivas-Marin E."/>
            <person name="Kohn T."/>
            <person name="Peeters S.H."/>
            <person name="Heuer A."/>
            <person name="Rast P."/>
            <person name="Oberbeckmann S."/>
            <person name="Bunk B."/>
            <person name="Jeske O."/>
            <person name="Meyerdierks A."/>
            <person name="Storesund J.E."/>
            <person name="Kallscheuer N."/>
            <person name="Luecker S."/>
            <person name="Lage O.M."/>
            <person name="Pohl T."/>
            <person name="Merkel B.J."/>
            <person name="Hornburger P."/>
            <person name="Mueller R.-W."/>
            <person name="Bruemmer F."/>
            <person name="Labrenz M."/>
            <person name="Spormann A.M."/>
            <person name="Op den Camp H."/>
            <person name="Overmann J."/>
            <person name="Amann R."/>
            <person name="Jetten M.S.M."/>
            <person name="Mascher T."/>
            <person name="Medema M.H."/>
            <person name="Devos D.P."/>
            <person name="Kaster A.-K."/>
            <person name="Ovreas L."/>
            <person name="Rohde M."/>
            <person name="Galperin M.Y."/>
            <person name="Jogler C."/>
        </authorList>
    </citation>
    <scope>NUCLEOTIDE SEQUENCE [LARGE SCALE GENOMIC DNA]</scope>
    <source>
        <strain evidence="4 5">Pla133</strain>
    </source>
</reference>
<dbReference type="InterPro" id="IPR011006">
    <property type="entry name" value="CheY-like_superfamily"/>
</dbReference>
<organism evidence="4 5">
    <name type="scientific">Engelhardtia mirabilis</name>
    <dbReference type="NCBI Taxonomy" id="2528011"/>
    <lineage>
        <taxon>Bacteria</taxon>
        <taxon>Pseudomonadati</taxon>
        <taxon>Planctomycetota</taxon>
        <taxon>Planctomycetia</taxon>
        <taxon>Planctomycetia incertae sedis</taxon>
        <taxon>Engelhardtia</taxon>
    </lineage>
</organism>
<dbReference type="Pfam" id="PF00072">
    <property type="entry name" value="Response_reg"/>
    <property type="match status" value="1"/>
</dbReference>
<dbReference type="GO" id="GO:0000160">
    <property type="term" value="P:phosphorelay signal transduction system"/>
    <property type="evidence" value="ECO:0007669"/>
    <property type="project" value="InterPro"/>
</dbReference>
<name>A0A518BQD4_9BACT</name>